<feature type="compositionally biased region" description="Polar residues" evidence="2">
    <location>
        <begin position="1227"/>
        <end position="1238"/>
    </location>
</feature>
<feature type="compositionally biased region" description="Low complexity" evidence="2">
    <location>
        <begin position="74"/>
        <end position="87"/>
    </location>
</feature>
<organism evidence="3 4">
    <name type="scientific">Sporothrix brasiliensis 5110</name>
    <dbReference type="NCBI Taxonomy" id="1398154"/>
    <lineage>
        <taxon>Eukaryota</taxon>
        <taxon>Fungi</taxon>
        <taxon>Dikarya</taxon>
        <taxon>Ascomycota</taxon>
        <taxon>Pezizomycotina</taxon>
        <taxon>Sordariomycetes</taxon>
        <taxon>Sordariomycetidae</taxon>
        <taxon>Ophiostomatales</taxon>
        <taxon>Ophiostomataceae</taxon>
        <taxon>Sporothrix</taxon>
    </lineage>
</organism>
<feature type="compositionally biased region" description="Low complexity" evidence="2">
    <location>
        <begin position="899"/>
        <end position="922"/>
    </location>
</feature>
<feature type="compositionally biased region" description="Low complexity" evidence="2">
    <location>
        <begin position="431"/>
        <end position="462"/>
    </location>
</feature>
<sequence length="1583" mass="162052">MTSLPEGWESDYDGSRWFFRYKPTGAVQFMFPKPGDEFPEYFDNFGPVAQSYIPTPEESLESDRQRRMSGLPPRRTASTASRTGAASKEPTSATLGRSDFLNSSSFDMFGGFLGPASYTDVSPLYEDEEDPDLKAVDDPTQRGIAEVDSTPASTLTTPNLVNSIATESADTTAAAAAAATTTLPPNTEPVIIHELPDALALGGRHYASDPVGNISELATEQTPLAEEESNPPPVELDSGPIPPGPAELPHEPIVTTAAPIAPPPVAATAAEPNEATTASAEKPPASDDTGTTPPPQPTPTPVASVSVLPAQASASQTSEKKDIVGTAPAQATQEGTEGAELATPQAGTKDVQDSQPELMPAPLRLSRQGSPASLASPLSMPAVPNTPKSTPAVINQIAQALAPNNSASFGLTAANEAIPAPLQPRSPPPQASTSAFSILSTSETSSSMLPPAPATGTSGAGPALPPPLGVVVGSESAPSSKEISAPAPPTGTDTVAHVVSQPPPPTPVVMSANFASTAPKLMSPVNTPPPVAGPTRVPSVKAPPSGLASIAEASSGLILAAEEHQTPQPQAQPPAAAPPQVQLSSPTSTFAATPSATPPPIVTATQPPLQNRIQRKPTVQRKAVGGGSGDASPRSASAQSPQLTASAVPGTSSGPGPGPGPTILPHRMSVSSVSNQQWGVAVDQLGQQPIQPIQSIALQQSPASAPAQPASFTADQQRVHTPAQSIHSVHSVPSQSSPQQTHQSPALSVNSMHRNSVAGSVTTPSPSAQQTQPVPQRMSMYAAPGQIPSPMAGVAQPALAGYNPQAFHPPVQPLQAVQQPQSLPQSQPGQSGVASQAFPGALQQFQPVPGTNPGQQAHPAHRMSLPGQLPSQQTQQPFFPGPPLAMGGIPPPLPNRFATPQQTGQQGQIPHPAQAPVPAAAPGAQVTLSTAGIPLAAGTQNPQPPPLHHSQTAPAAVPQVHSQLPQQVQQPQHTLSPGFTHPQHAQTMPLPGQQVPGQPQPAQPQQPAQQLFVMGPNGVLVPYQPQAQQQFATAPGQAPGQVHTAPAPGPAYRPFAAPPTAPTGTAPQRGQMTVGTAPNRPGAVASPSPTTNNANSGGSGSGLFSKLMKNPAVKRTAFAIGGALVGESIGMSGAAGARIGTTAYSTHQQYKRQSSQQDAMQQAVQKAQADAAEAQRQAQIQIQQAKQQAEAQIYAARQMAATGAPPPLHTTHTAPGQMQHGVPPGGTPSQAAPVTPQQPYIPGQPVASVQPAPSQAAPGQAAPGQQVPGQPLPGQAGRPPMPTSFSAPPGQVPHAAAPGMPAQTPPGFAPGGAPPGMRAVPVAAPGAAPGATPGAVPGAAPGIASGFLEWSLELSLGLLRGLLVLLFLVPLLVPFQRLLLLDLNHTFLVLQPQLPNFNLRATERLAVVAPQVLAVVPQVLAVVPQVLAAVRPVLAVATVQHLAPVVAMVPVSRQVVAVALWYNQQANNPYEAILQQQQQQSNQFMNILQQSQAQTNNNFMNILQQQTQNQPTFLLPTTTPAVPVFDINSNTQINIDVNNTSGVGGWGDSVNYSGDDWGADTGDAGADTGADFGGDFGDTGGDF</sequence>
<dbReference type="RefSeq" id="XP_040619115.1">
    <property type="nucleotide sequence ID" value="XM_040759501.1"/>
</dbReference>
<feature type="region of interest" description="Disordered" evidence="2">
    <location>
        <begin position="418"/>
        <end position="511"/>
    </location>
</feature>
<feature type="compositionally biased region" description="Low complexity" evidence="2">
    <location>
        <begin position="958"/>
        <end position="977"/>
    </location>
</feature>
<feature type="coiled-coil region" evidence="1">
    <location>
        <begin position="1157"/>
        <end position="1188"/>
    </location>
</feature>
<accession>A0A0C2IWF1</accession>
<protein>
    <recommendedName>
        <fullName evidence="5">WW domain-containing protein</fullName>
    </recommendedName>
</protein>
<feature type="region of interest" description="Disordered" evidence="2">
    <location>
        <begin position="525"/>
        <end position="675"/>
    </location>
</feature>
<feature type="compositionally biased region" description="Low complexity" evidence="2">
    <location>
        <begin position="815"/>
        <end position="833"/>
    </location>
</feature>
<evidence type="ECO:0008006" key="5">
    <source>
        <dbReference type="Google" id="ProtNLM"/>
    </source>
</evidence>
<feature type="compositionally biased region" description="Low complexity" evidence="2">
    <location>
        <begin position="266"/>
        <end position="281"/>
    </location>
</feature>
<feature type="compositionally biased region" description="Low complexity" evidence="2">
    <location>
        <begin position="370"/>
        <end position="379"/>
    </location>
</feature>
<feature type="region of interest" description="Disordered" evidence="2">
    <location>
        <begin position="1557"/>
        <end position="1583"/>
    </location>
</feature>
<evidence type="ECO:0000313" key="3">
    <source>
        <dbReference type="EMBL" id="KIH91105.1"/>
    </source>
</evidence>
<dbReference type="VEuPathDB" id="FungiDB:SPBR_01190"/>
<feature type="compositionally biased region" description="Low complexity" evidence="2">
    <location>
        <begin position="699"/>
        <end position="711"/>
    </location>
</feature>
<feature type="region of interest" description="Disordered" evidence="2">
    <location>
        <begin position="1057"/>
        <end position="1098"/>
    </location>
</feature>
<keyword evidence="4" id="KW-1185">Reference proteome</keyword>
<evidence type="ECO:0000256" key="2">
    <source>
        <dbReference type="SAM" id="MobiDB-lite"/>
    </source>
</evidence>
<feature type="compositionally biased region" description="Low complexity" evidence="2">
    <location>
        <begin position="578"/>
        <end position="595"/>
    </location>
</feature>
<feature type="region of interest" description="Disordered" evidence="2">
    <location>
        <begin position="815"/>
        <end position="834"/>
    </location>
</feature>
<feature type="compositionally biased region" description="Low complexity" evidence="2">
    <location>
        <begin position="1203"/>
        <end position="1216"/>
    </location>
</feature>
<feature type="region of interest" description="Disordered" evidence="2">
    <location>
        <begin position="843"/>
        <end position="922"/>
    </location>
</feature>
<feature type="compositionally biased region" description="Gly residues" evidence="2">
    <location>
        <begin position="1571"/>
        <end position="1583"/>
    </location>
</feature>
<dbReference type="HOGENOM" id="CLU_237710_0_0_1"/>
<feature type="compositionally biased region" description="Low complexity" evidence="2">
    <location>
        <begin position="724"/>
        <end position="745"/>
    </location>
</feature>
<feature type="region of interest" description="Disordered" evidence="2">
    <location>
        <begin position="696"/>
        <end position="776"/>
    </location>
</feature>
<feature type="region of interest" description="Disordered" evidence="2">
    <location>
        <begin position="935"/>
        <end position="1007"/>
    </location>
</feature>
<proteinExistence type="predicted"/>
<feature type="compositionally biased region" description="Pro residues" evidence="2">
    <location>
        <begin position="879"/>
        <end position="894"/>
    </location>
</feature>
<keyword evidence="1" id="KW-0175">Coiled coil</keyword>
<feature type="compositionally biased region" description="Pro residues" evidence="2">
    <location>
        <begin position="230"/>
        <end position="246"/>
    </location>
</feature>
<evidence type="ECO:0000256" key="1">
    <source>
        <dbReference type="SAM" id="Coils"/>
    </source>
</evidence>
<feature type="compositionally biased region" description="Pro residues" evidence="2">
    <location>
        <begin position="421"/>
        <end position="430"/>
    </location>
</feature>
<reference evidence="3 4" key="1">
    <citation type="journal article" date="2014" name="BMC Genomics">
        <title>Comparative genomics of the major fungal agents of human and animal Sporotrichosis: Sporothrix schenckii and Sporothrix brasiliensis.</title>
        <authorList>
            <person name="Teixeira M.M."/>
            <person name="de Almeida L.G."/>
            <person name="Kubitschek-Barreira P."/>
            <person name="Alves F.L."/>
            <person name="Kioshima E.S."/>
            <person name="Abadio A.K."/>
            <person name="Fernandes L."/>
            <person name="Derengowski L.S."/>
            <person name="Ferreira K.S."/>
            <person name="Souza R.C."/>
            <person name="Ruiz J.C."/>
            <person name="de Andrade N.C."/>
            <person name="Paes H.C."/>
            <person name="Nicola A.M."/>
            <person name="Albuquerque P."/>
            <person name="Gerber A.L."/>
            <person name="Martins V.P."/>
            <person name="Peconick L.D."/>
            <person name="Neto A.V."/>
            <person name="Chaucanez C.B."/>
            <person name="Silva P.A."/>
            <person name="Cunha O.L."/>
            <person name="de Oliveira F.F."/>
            <person name="dos Santos T.C."/>
            <person name="Barros A.L."/>
            <person name="Soares M.A."/>
            <person name="de Oliveira L.M."/>
            <person name="Marini M.M."/>
            <person name="Villalobos-Duno H."/>
            <person name="Cunha M.M."/>
            <person name="de Hoog S."/>
            <person name="da Silveira J.F."/>
            <person name="Henrissat B."/>
            <person name="Nino-Vega G.A."/>
            <person name="Cisalpino P.S."/>
            <person name="Mora-Montes H.M."/>
            <person name="Almeida S.R."/>
            <person name="Stajich J.E."/>
            <person name="Lopes-Bezerra L.M."/>
            <person name="Vasconcelos A.T."/>
            <person name="Felipe M.S."/>
        </authorList>
    </citation>
    <scope>NUCLEOTIDE SEQUENCE [LARGE SCALE GENOMIC DNA]</scope>
    <source>
        <strain evidence="3 4">5110</strain>
    </source>
</reference>
<gene>
    <name evidence="3" type="ORF">SPBR_01190</name>
</gene>
<feature type="compositionally biased region" description="Polar residues" evidence="2">
    <location>
        <begin position="746"/>
        <end position="774"/>
    </location>
</feature>
<comment type="caution">
    <text evidence="3">The sequence shown here is derived from an EMBL/GenBank/DDBJ whole genome shotgun (WGS) entry which is preliminary data.</text>
</comment>
<dbReference type="EMBL" id="AWTV01000007">
    <property type="protein sequence ID" value="KIH91105.1"/>
    <property type="molecule type" value="Genomic_DNA"/>
</dbReference>
<feature type="compositionally biased region" description="Low complexity" evidence="2">
    <location>
        <begin position="864"/>
        <end position="878"/>
    </location>
</feature>
<feature type="compositionally biased region" description="Low complexity" evidence="2">
    <location>
        <begin position="1557"/>
        <end position="1570"/>
    </location>
</feature>
<dbReference type="GeneID" id="63674422"/>
<feature type="region of interest" description="Disordered" evidence="2">
    <location>
        <begin position="50"/>
        <end position="97"/>
    </location>
</feature>
<evidence type="ECO:0000313" key="4">
    <source>
        <dbReference type="Proteomes" id="UP000031575"/>
    </source>
</evidence>
<name>A0A0C2IWF1_9PEZI</name>
<dbReference type="Proteomes" id="UP000031575">
    <property type="component" value="Unassembled WGS sequence"/>
</dbReference>
<feature type="compositionally biased region" description="Low complexity" evidence="2">
    <location>
        <begin position="631"/>
        <end position="642"/>
    </location>
</feature>
<feature type="region of interest" description="Disordered" evidence="2">
    <location>
        <begin position="203"/>
        <end position="387"/>
    </location>
</feature>
<dbReference type="OrthoDB" id="3439539at2759"/>
<feature type="compositionally biased region" description="Low complexity" evidence="2">
    <location>
        <begin position="1244"/>
        <end position="1277"/>
    </location>
</feature>
<feature type="region of interest" description="Disordered" evidence="2">
    <location>
        <begin position="1203"/>
        <end position="1299"/>
    </location>
</feature>